<sequence length="268" mass="30514">PGRSVFVLGDSSSFGWGVNFENTYGFVFKDIINRSLKPGEASYRVVNRSMPGLSTFGGLKAVRQMNDIKPGDWVLVSLGSNDHAPASITDLQRSVYLQSTSEKLRKELEKFLLYKMFRSAWVSFRVSFNHGTKRLVNRVSIDEYNKNLRNIFDTIRGHGGKPVFVNICNFKKYASVALELTNSTGTPFIDFIKQVRPFFNEIPKRFPKIFMRYFDAYGEKMEENELYAVLFPDGCHPNAIGHRLLGEILFESLERKPGKTSEPGRKTG</sequence>
<dbReference type="Gene3D" id="3.40.50.1110">
    <property type="entry name" value="SGNH hydrolase"/>
    <property type="match status" value="1"/>
</dbReference>
<dbReference type="AlphaFoldDB" id="A0A382K427"/>
<feature type="domain" description="SGNH hydrolase-type esterase" evidence="1">
    <location>
        <begin position="7"/>
        <end position="244"/>
    </location>
</feature>
<dbReference type="GO" id="GO:0004622">
    <property type="term" value="F:phosphatidylcholine lysophospholipase activity"/>
    <property type="evidence" value="ECO:0007669"/>
    <property type="project" value="TreeGrafter"/>
</dbReference>
<dbReference type="Pfam" id="PF13472">
    <property type="entry name" value="Lipase_GDSL_2"/>
    <property type="match status" value="1"/>
</dbReference>
<dbReference type="PANTHER" id="PTHR30383">
    <property type="entry name" value="THIOESTERASE 1/PROTEASE 1/LYSOPHOSPHOLIPASE L1"/>
    <property type="match status" value="1"/>
</dbReference>
<dbReference type="PANTHER" id="PTHR30383:SF5">
    <property type="entry name" value="SGNH HYDROLASE-TYPE ESTERASE DOMAIN-CONTAINING PROTEIN"/>
    <property type="match status" value="1"/>
</dbReference>
<reference evidence="2" key="1">
    <citation type="submission" date="2018-05" db="EMBL/GenBank/DDBJ databases">
        <authorList>
            <person name="Lanie J.A."/>
            <person name="Ng W.-L."/>
            <person name="Kazmierczak K.M."/>
            <person name="Andrzejewski T.M."/>
            <person name="Davidsen T.M."/>
            <person name="Wayne K.J."/>
            <person name="Tettelin H."/>
            <person name="Glass J.I."/>
            <person name="Rusch D."/>
            <person name="Podicherti R."/>
            <person name="Tsui H.-C.T."/>
            <person name="Winkler M.E."/>
        </authorList>
    </citation>
    <scope>NUCLEOTIDE SEQUENCE</scope>
</reference>
<gene>
    <name evidence="2" type="ORF">METZ01_LOCUS270265</name>
</gene>
<dbReference type="CDD" id="cd00229">
    <property type="entry name" value="SGNH_hydrolase"/>
    <property type="match status" value="1"/>
</dbReference>
<protein>
    <recommendedName>
        <fullName evidence="1">SGNH hydrolase-type esterase domain-containing protein</fullName>
    </recommendedName>
</protein>
<accession>A0A382K427</accession>
<organism evidence="2">
    <name type="scientific">marine metagenome</name>
    <dbReference type="NCBI Taxonomy" id="408172"/>
    <lineage>
        <taxon>unclassified sequences</taxon>
        <taxon>metagenomes</taxon>
        <taxon>ecological metagenomes</taxon>
    </lineage>
</organism>
<dbReference type="InterPro" id="IPR036514">
    <property type="entry name" value="SGNH_hydro_sf"/>
</dbReference>
<dbReference type="InterPro" id="IPR051532">
    <property type="entry name" value="Ester_Hydrolysis_Enzymes"/>
</dbReference>
<evidence type="ECO:0000259" key="1">
    <source>
        <dbReference type="Pfam" id="PF13472"/>
    </source>
</evidence>
<dbReference type="SUPFAM" id="SSF52266">
    <property type="entry name" value="SGNH hydrolase"/>
    <property type="match status" value="1"/>
</dbReference>
<feature type="non-terminal residue" evidence="2">
    <location>
        <position position="1"/>
    </location>
</feature>
<evidence type="ECO:0000313" key="2">
    <source>
        <dbReference type="EMBL" id="SVC17411.1"/>
    </source>
</evidence>
<proteinExistence type="predicted"/>
<name>A0A382K427_9ZZZZ</name>
<dbReference type="InterPro" id="IPR013830">
    <property type="entry name" value="SGNH_hydro"/>
</dbReference>
<dbReference type="EMBL" id="UINC01077360">
    <property type="protein sequence ID" value="SVC17411.1"/>
    <property type="molecule type" value="Genomic_DNA"/>
</dbReference>